<comment type="PTM">
    <text evidence="4">Binds 2 heme c groups covalently per subunit.</text>
</comment>
<protein>
    <submittedName>
        <fullName evidence="7">Cytochrome C</fullName>
    </submittedName>
</protein>
<dbReference type="PIRSF" id="PIRSF000005">
    <property type="entry name" value="Cytochrome_c4"/>
    <property type="match status" value="1"/>
</dbReference>
<dbReference type="SUPFAM" id="SSF46626">
    <property type="entry name" value="Cytochrome c"/>
    <property type="match status" value="2"/>
</dbReference>
<evidence type="ECO:0000256" key="3">
    <source>
        <dbReference type="ARBA" id="ARBA00023004"/>
    </source>
</evidence>
<feature type="binding site" description="covalent" evidence="4">
    <location>
        <position position="33"/>
    </location>
    <ligand>
        <name>heme c</name>
        <dbReference type="ChEBI" id="CHEBI:61717"/>
        <label>1</label>
    </ligand>
</feature>
<dbReference type="GO" id="GO:0020037">
    <property type="term" value="F:heme binding"/>
    <property type="evidence" value="ECO:0007669"/>
    <property type="project" value="InterPro"/>
</dbReference>
<evidence type="ECO:0000313" key="7">
    <source>
        <dbReference type="EMBL" id="KIF83720.1"/>
    </source>
</evidence>
<name>A0A0C2BQZ6_9BURK</name>
<gene>
    <name evidence="7" type="ORF">TSA66_13315</name>
</gene>
<feature type="domain" description="Cytochrome c" evidence="6">
    <location>
        <begin position="114"/>
        <end position="204"/>
    </location>
</feature>
<organism evidence="7 8">
    <name type="scientific">Noviherbaspirillum autotrophicum</name>
    <dbReference type="NCBI Taxonomy" id="709839"/>
    <lineage>
        <taxon>Bacteria</taxon>
        <taxon>Pseudomonadati</taxon>
        <taxon>Pseudomonadota</taxon>
        <taxon>Betaproteobacteria</taxon>
        <taxon>Burkholderiales</taxon>
        <taxon>Oxalobacteraceae</taxon>
        <taxon>Noviherbaspirillum</taxon>
    </lineage>
</organism>
<comment type="caution">
    <text evidence="7">The sequence shown here is derived from an EMBL/GenBank/DDBJ whole genome shotgun (WGS) entry which is preliminary data.</text>
</comment>
<proteinExistence type="predicted"/>
<dbReference type="STRING" id="709839.TSA66_13315"/>
<feature type="binding site" description="covalent" evidence="4">
    <location>
        <position position="138"/>
    </location>
    <ligand>
        <name>heme c</name>
        <dbReference type="ChEBI" id="CHEBI:61717"/>
        <label>2</label>
    </ligand>
</feature>
<keyword evidence="2 5" id="KW-0479">Metal-binding</keyword>
<dbReference type="PANTHER" id="PTHR33751">
    <property type="entry name" value="CBB3-TYPE CYTOCHROME C OXIDASE SUBUNIT FIXP"/>
    <property type="match status" value="1"/>
</dbReference>
<dbReference type="PANTHER" id="PTHR33751:SF11">
    <property type="entry name" value="BLL4483 PROTEIN"/>
    <property type="match status" value="1"/>
</dbReference>
<keyword evidence="1 4" id="KW-0349">Heme</keyword>
<feature type="binding site" description="covalent" evidence="4">
    <location>
        <position position="36"/>
    </location>
    <ligand>
        <name>heme c</name>
        <dbReference type="ChEBI" id="CHEBI:61717"/>
        <label>1</label>
    </ligand>
</feature>
<feature type="binding site" description="covalent" evidence="4">
    <location>
        <position position="135"/>
    </location>
    <ligand>
        <name>heme c</name>
        <dbReference type="ChEBI" id="CHEBI:61717"/>
        <label>2</label>
    </ligand>
</feature>
<dbReference type="PROSITE" id="PS51007">
    <property type="entry name" value="CYTC"/>
    <property type="match status" value="2"/>
</dbReference>
<evidence type="ECO:0000259" key="6">
    <source>
        <dbReference type="PROSITE" id="PS51007"/>
    </source>
</evidence>
<dbReference type="GO" id="GO:0005506">
    <property type="term" value="F:iron ion binding"/>
    <property type="evidence" value="ECO:0007669"/>
    <property type="project" value="InterPro"/>
</dbReference>
<dbReference type="GO" id="GO:0009055">
    <property type="term" value="F:electron transfer activity"/>
    <property type="evidence" value="ECO:0007669"/>
    <property type="project" value="InterPro"/>
</dbReference>
<evidence type="ECO:0000256" key="4">
    <source>
        <dbReference type="PIRSR" id="PIRSR000005-1"/>
    </source>
</evidence>
<keyword evidence="8" id="KW-1185">Reference proteome</keyword>
<feature type="binding site" description="axial binding residue" evidence="5">
    <location>
        <position position="77"/>
    </location>
    <ligand>
        <name>heme c</name>
        <dbReference type="ChEBI" id="CHEBI:61717"/>
        <label>1</label>
    </ligand>
    <ligandPart>
        <name>Fe</name>
        <dbReference type="ChEBI" id="CHEBI:18248"/>
    </ligandPart>
</feature>
<dbReference type="InterPro" id="IPR050597">
    <property type="entry name" value="Cytochrome_c_Oxidase_Subunit"/>
</dbReference>
<reference evidence="7 8" key="1">
    <citation type="submission" date="2014-12" db="EMBL/GenBank/DDBJ databases">
        <title>Denitrispirillum autotrophicum gen. nov., sp. nov., Denitrifying, Facultatively Autotrophic Bacteria Isolated from Rice Paddy Soil.</title>
        <authorList>
            <person name="Ishii S."/>
            <person name="Ashida N."/>
            <person name="Ohno H."/>
            <person name="Otsuka S."/>
            <person name="Yokota A."/>
            <person name="Senoo K."/>
        </authorList>
    </citation>
    <scope>NUCLEOTIDE SEQUENCE [LARGE SCALE GENOMIC DNA]</scope>
    <source>
        <strain evidence="7 8">TSA66</strain>
    </source>
</reference>
<dbReference type="GO" id="GO:0042597">
    <property type="term" value="C:periplasmic space"/>
    <property type="evidence" value="ECO:0007669"/>
    <property type="project" value="InterPro"/>
</dbReference>
<dbReference type="InterPro" id="IPR024167">
    <property type="entry name" value="Cytochrome_c4-like"/>
</dbReference>
<feature type="binding site" description="axial binding residue" evidence="5">
    <location>
        <position position="37"/>
    </location>
    <ligand>
        <name>heme c</name>
        <dbReference type="ChEBI" id="CHEBI:61717"/>
        <label>1</label>
    </ligand>
    <ligandPart>
        <name>Fe</name>
        <dbReference type="ChEBI" id="CHEBI:18248"/>
    </ligandPart>
</feature>
<feature type="binding site" description="axial binding residue" evidence="5">
    <location>
        <position position="139"/>
    </location>
    <ligand>
        <name>heme c</name>
        <dbReference type="ChEBI" id="CHEBI:61717"/>
        <label>2</label>
    </ligand>
    <ligandPart>
        <name>Fe</name>
        <dbReference type="ChEBI" id="CHEBI:18248"/>
    </ligandPart>
</feature>
<dbReference type="AlphaFoldDB" id="A0A0C2BQZ6"/>
<evidence type="ECO:0000256" key="1">
    <source>
        <dbReference type="ARBA" id="ARBA00022617"/>
    </source>
</evidence>
<dbReference type="Proteomes" id="UP000031572">
    <property type="component" value="Unassembled WGS sequence"/>
</dbReference>
<evidence type="ECO:0000256" key="2">
    <source>
        <dbReference type="ARBA" id="ARBA00022723"/>
    </source>
</evidence>
<feature type="domain" description="Cytochrome c" evidence="6">
    <location>
        <begin position="11"/>
        <end position="100"/>
    </location>
</feature>
<dbReference type="EMBL" id="JWJG01000028">
    <property type="protein sequence ID" value="KIF83720.1"/>
    <property type="molecule type" value="Genomic_DNA"/>
</dbReference>
<keyword evidence="3 5" id="KW-0408">Iron</keyword>
<evidence type="ECO:0000313" key="8">
    <source>
        <dbReference type="Proteomes" id="UP000031572"/>
    </source>
</evidence>
<sequence>MVFLAALCRPGAAQNPAPLKRPPDTMEERLRACVSCHGEHGKGTNNVYFPRLAGKPAGYLYHQLTAFRDGRRKYAPMNFLLAYLPDEYLKKMAQYYADAQVPYDNPASPVLSEEVRQRGKSIVMQGDPGRKIPACVACHGPNLSGREPGIPGLIGLRFDYISAQLGAWRYGTRTALEPDCMQLIAARLTEAEVAAVAGWLSSMPVPADTRPLKASSERLPLACGSQQH</sequence>
<dbReference type="Pfam" id="PF00034">
    <property type="entry name" value="Cytochrom_C"/>
    <property type="match status" value="1"/>
</dbReference>
<evidence type="ECO:0000256" key="5">
    <source>
        <dbReference type="PIRSR" id="PIRSR000005-2"/>
    </source>
</evidence>
<dbReference type="Gene3D" id="1.10.760.10">
    <property type="entry name" value="Cytochrome c-like domain"/>
    <property type="match status" value="2"/>
</dbReference>
<dbReference type="InterPro" id="IPR036909">
    <property type="entry name" value="Cyt_c-like_dom_sf"/>
</dbReference>
<feature type="binding site" description="axial binding residue" evidence="5">
    <location>
        <position position="181"/>
    </location>
    <ligand>
        <name>heme c</name>
        <dbReference type="ChEBI" id="CHEBI:61717"/>
        <label>2</label>
    </ligand>
    <ligandPart>
        <name>Fe</name>
        <dbReference type="ChEBI" id="CHEBI:18248"/>
    </ligandPart>
</feature>
<accession>A0A0C2BQZ6</accession>
<dbReference type="InterPro" id="IPR009056">
    <property type="entry name" value="Cyt_c-like_dom"/>
</dbReference>